<sequence>MGHIGELFIPFVHMAAHINPHSVQFASNGRHSNRWTSVDQLHILWLVVVAVQNLLDLISAQSHLAQIVLLLIYNIGVLGLGTGVDHRSSFVRQEQNPGHLGGLGARQQLRIVPVDERRRLGWLTRGPVGLGRLWGGQRLVKAVFGQKLNQTKLRAVRVHLLIDDVN</sequence>
<dbReference type="Proteomes" id="UP000276133">
    <property type="component" value="Unassembled WGS sequence"/>
</dbReference>
<dbReference type="EMBL" id="REGN01000644">
    <property type="protein sequence ID" value="RNA40401.1"/>
    <property type="molecule type" value="Genomic_DNA"/>
</dbReference>
<proteinExistence type="predicted"/>
<evidence type="ECO:0000313" key="2">
    <source>
        <dbReference type="Proteomes" id="UP000276133"/>
    </source>
</evidence>
<keyword evidence="2" id="KW-1185">Reference proteome</keyword>
<reference evidence="1 2" key="1">
    <citation type="journal article" date="2018" name="Sci. Rep.">
        <title>Genomic signatures of local adaptation to the degree of environmental predictability in rotifers.</title>
        <authorList>
            <person name="Franch-Gras L."/>
            <person name="Hahn C."/>
            <person name="Garcia-Roger E.M."/>
            <person name="Carmona M.J."/>
            <person name="Serra M."/>
            <person name="Gomez A."/>
        </authorList>
    </citation>
    <scope>NUCLEOTIDE SEQUENCE [LARGE SCALE GENOMIC DNA]</scope>
    <source>
        <strain evidence="1">HYR1</strain>
    </source>
</reference>
<organism evidence="1 2">
    <name type="scientific">Brachionus plicatilis</name>
    <name type="common">Marine rotifer</name>
    <name type="synonym">Brachionus muelleri</name>
    <dbReference type="NCBI Taxonomy" id="10195"/>
    <lineage>
        <taxon>Eukaryota</taxon>
        <taxon>Metazoa</taxon>
        <taxon>Spiralia</taxon>
        <taxon>Gnathifera</taxon>
        <taxon>Rotifera</taxon>
        <taxon>Eurotatoria</taxon>
        <taxon>Monogononta</taxon>
        <taxon>Pseudotrocha</taxon>
        <taxon>Ploima</taxon>
        <taxon>Brachionidae</taxon>
        <taxon>Brachionus</taxon>
    </lineage>
</organism>
<name>A0A3M7SX34_BRAPC</name>
<gene>
    <name evidence="1" type="ORF">BpHYR1_051219</name>
</gene>
<protein>
    <submittedName>
        <fullName evidence="1">Uncharacterized protein</fullName>
    </submittedName>
</protein>
<evidence type="ECO:0000313" key="1">
    <source>
        <dbReference type="EMBL" id="RNA40401.1"/>
    </source>
</evidence>
<dbReference type="AlphaFoldDB" id="A0A3M7SX34"/>
<accession>A0A3M7SX34</accession>
<comment type="caution">
    <text evidence="1">The sequence shown here is derived from an EMBL/GenBank/DDBJ whole genome shotgun (WGS) entry which is preliminary data.</text>
</comment>